<keyword evidence="1" id="KW-1133">Transmembrane helix</keyword>
<keyword evidence="3" id="KW-1185">Reference proteome</keyword>
<gene>
    <name evidence="2" type="ORF">BJ969_003420</name>
</gene>
<comment type="caution">
    <text evidence="2">The sequence shown here is derived from an EMBL/GenBank/DDBJ whole genome shotgun (WGS) entry which is preliminary data.</text>
</comment>
<proteinExistence type="predicted"/>
<evidence type="ECO:0000256" key="1">
    <source>
        <dbReference type="SAM" id="Phobius"/>
    </source>
</evidence>
<keyword evidence="1" id="KW-0812">Transmembrane</keyword>
<evidence type="ECO:0000313" key="2">
    <source>
        <dbReference type="EMBL" id="MBB5070332.1"/>
    </source>
</evidence>
<name>A0A840NMK5_9PSEU</name>
<dbReference type="EMBL" id="JACHIV010000001">
    <property type="protein sequence ID" value="MBB5070332.1"/>
    <property type="molecule type" value="Genomic_DNA"/>
</dbReference>
<reference evidence="2 3" key="1">
    <citation type="submission" date="2020-08" db="EMBL/GenBank/DDBJ databases">
        <title>Sequencing the genomes of 1000 actinobacteria strains.</title>
        <authorList>
            <person name="Klenk H.-P."/>
        </authorList>
    </citation>
    <scope>NUCLEOTIDE SEQUENCE [LARGE SCALE GENOMIC DNA]</scope>
    <source>
        <strain evidence="2 3">DSM 45582</strain>
    </source>
</reference>
<protein>
    <submittedName>
        <fullName evidence="2">Uncharacterized protein</fullName>
    </submittedName>
</protein>
<evidence type="ECO:0000313" key="3">
    <source>
        <dbReference type="Proteomes" id="UP000580474"/>
    </source>
</evidence>
<organism evidence="2 3">
    <name type="scientific">Saccharopolyspora gloriosae</name>
    <dbReference type="NCBI Taxonomy" id="455344"/>
    <lineage>
        <taxon>Bacteria</taxon>
        <taxon>Bacillati</taxon>
        <taxon>Actinomycetota</taxon>
        <taxon>Actinomycetes</taxon>
        <taxon>Pseudonocardiales</taxon>
        <taxon>Pseudonocardiaceae</taxon>
        <taxon>Saccharopolyspora</taxon>
    </lineage>
</organism>
<dbReference type="Proteomes" id="UP000580474">
    <property type="component" value="Unassembled WGS sequence"/>
</dbReference>
<dbReference type="AlphaFoldDB" id="A0A840NMK5"/>
<sequence length="127" mass="13800">MADGSTVFWIRVAAADDPMREERLVRSLRDDLRDSLGVQVSLATEREPHGDGYKGGTATDLLLWASLGAAGSASASMLLSSISSWCARERTRRVELTLGGRSLWLAGRPDECAELVKSLPRDLRGRA</sequence>
<keyword evidence="1" id="KW-0472">Membrane</keyword>
<feature type="transmembrane region" description="Helical" evidence="1">
    <location>
        <begin position="61"/>
        <end position="82"/>
    </location>
</feature>
<accession>A0A840NMK5</accession>